<dbReference type="PANTHER" id="PTHR42798:SF7">
    <property type="entry name" value="ALPHA-D-RIBOSE 1-METHYLPHOSPHONATE 5-TRIPHOSPHATE SYNTHASE SUBUNIT PHNL"/>
    <property type="match status" value="1"/>
</dbReference>
<dbReference type="InterPro" id="IPR027417">
    <property type="entry name" value="P-loop_NTPase"/>
</dbReference>
<keyword evidence="3" id="KW-0547">Nucleotide-binding</keyword>
<keyword evidence="2" id="KW-0813">Transport</keyword>
<dbReference type="OrthoDB" id="9791546at2"/>
<dbReference type="GO" id="GO:0005524">
    <property type="term" value="F:ATP binding"/>
    <property type="evidence" value="ECO:0007669"/>
    <property type="project" value="UniProtKB-KW"/>
</dbReference>
<dbReference type="InterPro" id="IPR003593">
    <property type="entry name" value="AAA+_ATPase"/>
</dbReference>
<dbReference type="EMBL" id="FOTR01000019">
    <property type="protein sequence ID" value="SFM44939.1"/>
    <property type="molecule type" value="Genomic_DNA"/>
</dbReference>
<dbReference type="PROSITE" id="PS00211">
    <property type="entry name" value="ABC_TRANSPORTER_1"/>
    <property type="match status" value="1"/>
</dbReference>
<protein>
    <submittedName>
        <fullName evidence="6">Putative ABC transport system ATP-binding protein</fullName>
    </submittedName>
</protein>
<accession>A0A1I4QY33</accession>
<keyword evidence="4 6" id="KW-0067">ATP-binding</keyword>
<evidence type="ECO:0000313" key="7">
    <source>
        <dbReference type="Proteomes" id="UP000198565"/>
    </source>
</evidence>
<comment type="similarity">
    <text evidence="1">Belongs to the ABC transporter superfamily.</text>
</comment>
<dbReference type="STRING" id="334253.SAMN04487943_11910"/>
<dbReference type="InterPro" id="IPR003439">
    <property type="entry name" value="ABC_transporter-like_ATP-bd"/>
</dbReference>
<dbReference type="GO" id="GO:0098796">
    <property type="term" value="C:membrane protein complex"/>
    <property type="evidence" value="ECO:0007669"/>
    <property type="project" value="UniProtKB-ARBA"/>
</dbReference>
<dbReference type="GO" id="GO:0022857">
    <property type="term" value="F:transmembrane transporter activity"/>
    <property type="evidence" value="ECO:0007669"/>
    <property type="project" value="UniProtKB-ARBA"/>
</dbReference>
<evidence type="ECO:0000256" key="4">
    <source>
        <dbReference type="ARBA" id="ARBA00022840"/>
    </source>
</evidence>
<dbReference type="InterPro" id="IPR017911">
    <property type="entry name" value="MacB-like_ATP-bd"/>
</dbReference>
<name>A0A1I4QY33_9BACI</name>
<evidence type="ECO:0000256" key="2">
    <source>
        <dbReference type="ARBA" id="ARBA00022448"/>
    </source>
</evidence>
<reference evidence="7" key="1">
    <citation type="submission" date="2016-10" db="EMBL/GenBank/DDBJ databases">
        <authorList>
            <person name="Varghese N."/>
            <person name="Submissions S."/>
        </authorList>
    </citation>
    <scope>NUCLEOTIDE SEQUENCE [LARGE SCALE GENOMIC DNA]</scope>
    <source>
        <strain evidence="7">CGMCC 1.4250</strain>
    </source>
</reference>
<dbReference type="GO" id="GO:0016887">
    <property type="term" value="F:ATP hydrolysis activity"/>
    <property type="evidence" value="ECO:0007669"/>
    <property type="project" value="InterPro"/>
</dbReference>
<organism evidence="6 7">
    <name type="scientific">Gracilibacillus orientalis</name>
    <dbReference type="NCBI Taxonomy" id="334253"/>
    <lineage>
        <taxon>Bacteria</taxon>
        <taxon>Bacillati</taxon>
        <taxon>Bacillota</taxon>
        <taxon>Bacilli</taxon>
        <taxon>Bacillales</taxon>
        <taxon>Bacillaceae</taxon>
        <taxon>Gracilibacillus</taxon>
    </lineage>
</organism>
<feature type="domain" description="ABC transporter" evidence="5">
    <location>
        <begin position="4"/>
        <end position="244"/>
    </location>
</feature>
<dbReference type="RefSeq" id="WP_091486382.1">
    <property type="nucleotide sequence ID" value="NZ_FOTR01000019.1"/>
</dbReference>
<evidence type="ECO:0000259" key="5">
    <source>
        <dbReference type="PROSITE" id="PS50893"/>
    </source>
</evidence>
<dbReference type="CDD" id="cd03255">
    <property type="entry name" value="ABC_MJ0796_LolCDE_FtsE"/>
    <property type="match status" value="1"/>
</dbReference>
<dbReference type="InterPro" id="IPR017871">
    <property type="entry name" value="ABC_transporter-like_CS"/>
</dbReference>
<dbReference type="Proteomes" id="UP000198565">
    <property type="component" value="Unassembled WGS sequence"/>
</dbReference>
<dbReference type="PROSITE" id="PS50893">
    <property type="entry name" value="ABC_TRANSPORTER_2"/>
    <property type="match status" value="1"/>
</dbReference>
<dbReference type="FunFam" id="3.40.50.300:FF:000032">
    <property type="entry name" value="Export ABC transporter ATP-binding protein"/>
    <property type="match status" value="1"/>
</dbReference>
<evidence type="ECO:0000256" key="1">
    <source>
        <dbReference type="ARBA" id="ARBA00005417"/>
    </source>
</evidence>
<dbReference type="Pfam" id="PF00005">
    <property type="entry name" value="ABC_tran"/>
    <property type="match status" value="1"/>
</dbReference>
<gene>
    <name evidence="6" type="ORF">SAMN04487943_11910</name>
</gene>
<dbReference type="Gene3D" id="3.40.50.300">
    <property type="entry name" value="P-loop containing nucleotide triphosphate hydrolases"/>
    <property type="match status" value="1"/>
</dbReference>
<dbReference type="SMART" id="SM00382">
    <property type="entry name" value="AAA"/>
    <property type="match status" value="1"/>
</dbReference>
<dbReference type="PANTHER" id="PTHR42798">
    <property type="entry name" value="LIPOPROTEIN-RELEASING SYSTEM ATP-BINDING PROTEIN LOLD"/>
    <property type="match status" value="1"/>
</dbReference>
<evidence type="ECO:0000313" key="6">
    <source>
        <dbReference type="EMBL" id="SFM44939.1"/>
    </source>
</evidence>
<sequence length="258" mass="28496">MSLLQATNISKVYGSKRGIEHKAIDNISLSIEKGEFVGVMGPSGSGKTTLLNVLSTIDRLSAGTLTINDEVITRLSKGKLAKFRRSEMGFIFQDFNLLDTLTIAENIMLPLTLDGWKVKDMENKLAQTANQLGIDTILRNRSFEVSGGQMQRAAIARAIIHEPAIIFADEPTGNLDSKASRQVMDTLSQLNSQKEATTLMVSHDPFAASFCERILFIKDGKIFNELHKGDNRQSFFQEILNVQSMLGGDTDDLQTVRV</sequence>
<dbReference type="AlphaFoldDB" id="A0A1I4QY33"/>
<evidence type="ECO:0000256" key="3">
    <source>
        <dbReference type="ARBA" id="ARBA00022741"/>
    </source>
</evidence>
<dbReference type="SUPFAM" id="SSF52540">
    <property type="entry name" value="P-loop containing nucleoside triphosphate hydrolases"/>
    <property type="match status" value="1"/>
</dbReference>
<keyword evidence="7" id="KW-1185">Reference proteome</keyword>
<proteinExistence type="inferred from homology"/>